<comment type="subcellular location">
    <subcellularLocation>
        <location evidence="1">Membrane</location>
        <topology evidence="1">Multi-pass membrane protein</topology>
    </subcellularLocation>
</comment>
<organism evidence="8 9">
    <name type="scientific">Globisporangium ultimum (strain ATCC 200006 / CBS 805.95 / DAOM BR144)</name>
    <name type="common">Pythium ultimum</name>
    <dbReference type="NCBI Taxonomy" id="431595"/>
    <lineage>
        <taxon>Eukaryota</taxon>
        <taxon>Sar</taxon>
        <taxon>Stramenopiles</taxon>
        <taxon>Oomycota</taxon>
        <taxon>Peronosporomycetes</taxon>
        <taxon>Pythiales</taxon>
        <taxon>Pythiaceae</taxon>
        <taxon>Globisporangium</taxon>
    </lineage>
</organism>
<dbReference type="OMA" id="QPYYRRY"/>
<feature type="transmembrane region" description="Helical" evidence="6">
    <location>
        <begin position="581"/>
        <end position="609"/>
    </location>
</feature>
<dbReference type="GO" id="GO:0016020">
    <property type="term" value="C:membrane"/>
    <property type="evidence" value="ECO:0007669"/>
    <property type="project" value="UniProtKB-SubCell"/>
</dbReference>
<evidence type="ECO:0000256" key="5">
    <source>
        <dbReference type="SAM" id="MobiDB-lite"/>
    </source>
</evidence>
<evidence type="ECO:0000256" key="4">
    <source>
        <dbReference type="ARBA" id="ARBA00023136"/>
    </source>
</evidence>
<evidence type="ECO:0000256" key="2">
    <source>
        <dbReference type="ARBA" id="ARBA00022692"/>
    </source>
</evidence>
<dbReference type="PANTHER" id="PTHR12308">
    <property type="entry name" value="ANOCTAMIN"/>
    <property type="match status" value="1"/>
</dbReference>
<dbReference type="PANTHER" id="PTHR12308:SF73">
    <property type="entry name" value="ANOCTAMIN"/>
    <property type="match status" value="1"/>
</dbReference>
<dbReference type="eggNOG" id="KOG2514">
    <property type="taxonomic scope" value="Eukaryota"/>
</dbReference>
<evidence type="ECO:0000256" key="1">
    <source>
        <dbReference type="ARBA" id="ARBA00004141"/>
    </source>
</evidence>
<sequence>MSRGAARVSCGTSGPTGGMADGKKSHRPAATLATSADESSNSYKHMESPANVHAITMDFSAMENAPSASQRHLFGSGSEKKLYGHDLVMIFPRREGGELKKPENFTIDAFVALLTGKDRQKSKRSGKIVIDPFARVLRTSRCYLDDMGRDLIMNEKEHENDHSEKAEQRRLRTEERILEGEYEKIIGSRQATTEALFCELLAMAIARRVQLACGLTTRLFRSIDNDEILMTIKADDGDLRIEADRTNYRLQVSNKPFDMWAHGEKNHMVHQEIGDVEWHKSIDHLRHIRGSPHEDSEFPEMDPLLMTRGDEYHPKLSKALKVWGHTEEADGQYVPDEKARAYKGGRMERFWTSLFGMAYDPMTYFSAFADYRHEDMYQPYYRRYPIKWGDRKEETLFTQKDRIRLASGIVTRHINTDALEVAEYLTSEMFALHDPAALDELRQTWALRWFMLNQPLNKIRFYFGEKIALYFAWLGFYTKMLIFPSIAGIITYAVVQTQDIQRGEDQGYILIAFALFVVIWSSIFAEVWKRKNGLFNSLWGLHGFHRAFRYRAQFRGTTSYNPVTDAEEMTYESRVKRRRAFLISVVVVLMMVGIVIVALVALFLLKHIINDTNKLKEYKLSNPDYRKSLTMGVTGLNAVQILILNTVYRGVAKKLNDLENHRTDREYENHLVIKVFLFQFCNSFASFFYIGFVKKPVEGHCLQNSDGESDCMGELQDQLLILFLIRIIVGNTLEVVVPYLKYQFQLYRERKGLDEKVSHNYIEEQAKLMPYEHNEAFEDYNEMVIQYGFITLFVVAFPLTPLLALANNIAEVHVDSVKLCYVHRRPFPHPAKSIGAWFYILRFMSYVALATNSALILWTSNLFADTDDSDKAFIFVVSCQVCLMVAFLIERVIPDVPGQLKLLMNRHAHIVDTVFKGMDEGDDSSLYEVAEALDLTIHANERWDDKH</sequence>
<dbReference type="HOGENOM" id="CLU_310690_0_0_1"/>
<reference evidence="9" key="2">
    <citation type="submission" date="2010-04" db="EMBL/GenBank/DDBJ databases">
        <authorList>
            <person name="Buell R."/>
            <person name="Hamilton J."/>
            <person name="Hostetler J."/>
        </authorList>
    </citation>
    <scope>NUCLEOTIDE SEQUENCE [LARGE SCALE GENOMIC DNA]</scope>
    <source>
        <strain evidence="9">DAOM:BR144</strain>
    </source>
</reference>
<keyword evidence="9" id="KW-1185">Reference proteome</keyword>
<reference evidence="8" key="3">
    <citation type="submission" date="2015-02" db="UniProtKB">
        <authorList>
            <consortium name="EnsemblProtists"/>
        </authorList>
    </citation>
    <scope>IDENTIFICATION</scope>
    <source>
        <strain evidence="8">DAOM BR144</strain>
    </source>
</reference>
<evidence type="ECO:0000259" key="7">
    <source>
        <dbReference type="Pfam" id="PF04547"/>
    </source>
</evidence>
<evidence type="ECO:0000256" key="6">
    <source>
        <dbReference type="SAM" id="Phobius"/>
    </source>
</evidence>
<feature type="transmembrane region" description="Helical" evidence="6">
    <location>
        <begin position="719"/>
        <end position="740"/>
    </location>
</feature>
<feature type="compositionally biased region" description="Polar residues" evidence="5">
    <location>
        <begin position="32"/>
        <end position="43"/>
    </location>
</feature>
<feature type="transmembrane region" description="Helical" evidence="6">
    <location>
        <begin position="629"/>
        <end position="651"/>
    </location>
</feature>
<accession>K3WEK5</accession>
<feature type="transmembrane region" description="Helical" evidence="6">
    <location>
        <begin position="834"/>
        <end position="860"/>
    </location>
</feature>
<proteinExistence type="predicted"/>
<evidence type="ECO:0000313" key="9">
    <source>
        <dbReference type="Proteomes" id="UP000019132"/>
    </source>
</evidence>
<feature type="transmembrane region" description="Helical" evidence="6">
    <location>
        <begin position="467"/>
        <end position="495"/>
    </location>
</feature>
<dbReference type="Pfam" id="PF04547">
    <property type="entry name" value="Anoctamin"/>
    <property type="match status" value="1"/>
</dbReference>
<name>K3WEK5_GLOUD</name>
<dbReference type="InterPro" id="IPR049452">
    <property type="entry name" value="Anoctamin_TM"/>
</dbReference>
<dbReference type="GO" id="GO:0005254">
    <property type="term" value="F:chloride channel activity"/>
    <property type="evidence" value="ECO:0007669"/>
    <property type="project" value="TreeGrafter"/>
</dbReference>
<dbReference type="VEuPathDB" id="FungiDB:PYU1_G003386"/>
<feature type="region of interest" description="Disordered" evidence="5">
    <location>
        <begin position="1"/>
        <end position="44"/>
    </location>
</feature>
<dbReference type="Proteomes" id="UP000019132">
    <property type="component" value="Unassembled WGS sequence"/>
</dbReference>
<keyword evidence="3 6" id="KW-1133">Transmembrane helix</keyword>
<keyword evidence="4 6" id="KW-0472">Membrane</keyword>
<feature type="transmembrane region" description="Helical" evidence="6">
    <location>
        <begin position="671"/>
        <end position="692"/>
    </location>
</feature>
<feature type="transmembrane region" description="Helical" evidence="6">
    <location>
        <begin position="872"/>
        <end position="893"/>
    </location>
</feature>
<keyword evidence="2 6" id="KW-0812">Transmembrane</keyword>
<dbReference type="EMBL" id="GL376603">
    <property type="status" value="NOT_ANNOTATED_CDS"/>
    <property type="molecule type" value="Genomic_DNA"/>
</dbReference>
<dbReference type="InterPro" id="IPR007632">
    <property type="entry name" value="Anoctamin"/>
</dbReference>
<feature type="transmembrane region" description="Helical" evidence="6">
    <location>
        <begin position="507"/>
        <end position="528"/>
    </location>
</feature>
<evidence type="ECO:0000313" key="8">
    <source>
        <dbReference type="EnsemblProtists" id="PYU1_T003396"/>
    </source>
</evidence>
<dbReference type="EnsemblProtists" id="PYU1_T003396">
    <property type="protein sequence ID" value="PYU1_T003396"/>
    <property type="gene ID" value="PYU1_G003386"/>
</dbReference>
<dbReference type="AlphaFoldDB" id="K3WEK5"/>
<dbReference type="InParanoid" id="K3WEK5"/>
<evidence type="ECO:0000256" key="3">
    <source>
        <dbReference type="ARBA" id="ARBA00022989"/>
    </source>
</evidence>
<feature type="domain" description="Anoctamin transmembrane" evidence="7">
    <location>
        <begin position="459"/>
        <end position="907"/>
    </location>
</feature>
<reference evidence="9" key="1">
    <citation type="journal article" date="2010" name="Genome Biol.">
        <title>Genome sequence of the necrotrophic plant pathogen Pythium ultimum reveals original pathogenicity mechanisms and effector repertoire.</title>
        <authorList>
            <person name="Levesque C.A."/>
            <person name="Brouwer H."/>
            <person name="Cano L."/>
            <person name="Hamilton J.P."/>
            <person name="Holt C."/>
            <person name="Huitema E."/>
            <person name="Raffaele S."/>
            <person name="Robideau G.P."/>
            <person name="Thines M."/>
            <person name="Win J."/>
            <person name="Zerillo M.M."/>
            <person name="Beakes G.W."/>
            <person name="Boore J.L."/>
            <person name="Busam D."/>
            <person name="Dumas B."/>
            <person name="Ferriera S."/>
            <person name="Fuerstenberg S.I."/>
            <person name="Gachon C.M."/>
            <person name="Gaulin E."/>
            <person name="Govers F."/>
            <person name="Grenville-Briggs L."/>
            <person name="Horner N."/>
            <person name="Hostetler J."/>
            <person name="Jiang R.H."/>
            <person name="Johnson J."/>
            <person name="Krajaejun T."/>
            <person name="Lin H."/>
            <person name="Meijer H.J."/>
            <person name="Moore B."/>
            <person name="Morris P."/>
            <person name="Phuntmart V."/>
            <person name="Puiu D."/>
            <person name="Shetty J."/>
            <person name="Stajich J.E."/>
            <person name="Tripathy S."/>
            <person name="Wawra S."/>
            <person name="van West P."/>
            <person name="Whitty B.R."/>
            <person name="Coutinho P.M."/>
            <person name="Henrissat B."/>
            <person name="Martin F."/>
            <person name="Thomas P.D."/>
            <person name="Tyler B.M."/>
            <person name="De Vries R.P."/>
            <person name="Kamoun S."/>
            <person name="Yandell M."/>
            <person name="Tisserat N."/>
            <person name="Buell C.R."/>
        </authorList>
    </citation>
    <scope>NUCLEOTIDE SEQUENCE</scope>
    <source>
        <strain evidence="9">DAOM:BR144</strain>
    </source>
</reference>
<protein>
    <recommendedName>
        <fullName evidence="7">Anoctamin transmembrane domain-containing protein</fullName>
    </recommendedName>
</protein>